<dbReference type="CDD" id="cd20206">
    <property type="entry name" value="YbbR"/>
    <property type="match status" value="1"/>
</dbReference>
<organism evidence="2 3">
    <name type="scientific">Paenibacillus anaericanus</name>
    <dbReference type="NCBI Taxonomy" id="170367"/>
    <lineage>
        <taxon>Bacteria</taxon>
        <taxon>Bacillati</taxon>
        <taxon>Bacillota</taxon>
        <taxon>Bacilli</taxon>
        <taxon>Bacillales</taxon>
        <taxon>Paenibacillaceae</taxon>
        <taxon>Paenibacillus</taxon>
    </lineage>
</organism>
<evidence type="ECO:0008006" key="4">
    <source>
        <dbReference type="Google" id="ProtNLM"/>
    </source>
</evidence>
<dbReference type="InterPro" id="IPR012505">
    <property type="entry name" value="YbbR"/>
</dbReference>
<dbReference type="PANTHER" id="PTHR37804">
    <property type="entry name" value="CDAA REGULATORY PROTEIN CDAR"/>
    <property type="match status" value="1"/>
</dbReference>
<comment type="caution">
    <text evidence="2">The sequence shown here is derived from an EMBL/GenBank/DDBJ whole genome shotgun (WGS) entry which is preliminary data.</text>
</comment>
<evidence type="ECO:0000256" key="1">
    <source>
        <dbReference type="SAM" id="MobiDB-lite"/>
    </source>
</evidence>
<gene>
    <name evidence="2" type="ORF">EJP82_18835</name>
</gene>
<dbReference type="Gene3D" id="2.170.120.30">
    <property type="match status" value="2"/>
</dbReference>
<dbReference type="InterPro" id="IPR053154">
    <property type="entry name" value="c-di-AMP_regulator"/>
</dbReference>
<feature type="region of interest" description="Disordered" evidence="1">
    <location>
        <begin position="407"/>
        <end position="448"/>
    </location>
</feature>
<accession>A0A3S1BNX8</accession>
<feature type="compositionally biased region" description="Low complexity" evidence="1">
    <location>
        <begin position="439"/>
        <end position="448"/>
    </location>
</feature>
<dbReference type="Pfam" id="PF07949">
    <property type="entry name" value="YbbR"/>
    <property type="match status" value="3"/>
</dbReference>
<protein>
    <recommendedName>
        <fullName evidence="4">YbbR-like domain-containing protein</fullName>
    </recommendedName>
</protein>
<sequence>MDKWLSHNNFAKVIALIFSVILWAMVHLDSGTPVPPTTSVPTKFIENVQIQMVGFDEDKYVLYVEPDKVNIEVRGKRTDITTNFTDYKVKLDLSHVKPGTMTLPLTTELPPGVQLVSMDPSYVNVTIEAKITKEVPVSIVTKGTLAAGLQMGSPVVAKEGLVKVTLPESEIEELDKVQGIVDITGLEETLKGKAVKLVAYNKQGQEMSHAEISPASIEVDIPINKLYKSVPLEVKATGQLPDGYILASIEKSVEGVALYGSKEALDGVDTHTVTVDLNQFQEGTEMKYTVNLTPPEGFEKIEPSTVSVTVKVEPVQQKLVNSIPITLLNMGEKFSAKFISPVEDKISLTVLGSEVHLAELKPGDITVTADLSNLGVGIHKIPLEVKLPRYIELADKSLYVEIELTDKSNPTVTVPVPEDPPEDTGNDETLPPPTEENPTEGSTNNNGG</sequence>
<keyword evidence="3" id="KW-1185">Reference proteome</keyword>
<dbReference type="OrthoDB" id="1013291at2"/>
<dbReference type="Gene3D" id="2.170.120.40">
    <property type="entry name" value="YbbR-like domain"/>
    <property type="match status" value="2"/>
</dbReference>
<reference evidence="2 3" key="1">
    <citation type="submission" date="2018-12" db="EMBL/GenBank/DDBJ databases">
        <authorList>
            <person name="Sun L."/>
            <person name="Chen Z."/>
        </authorList>
    </citation>
    <scope>NUCLEOTIDE SEQUENCE [LARGE SCALE GENOMIC DNA]</scope>
    <source>
        <strain evidence="2 3">DSM 15890</strain>
    </source>
</reference>
<dbReference type="EMBL" id="RZNY01000016">
    <property type="protein sequence ID" value="RUT43990.1"/>
    <property type="molecule type" value="Genomic_DNA"/>
</dbReference>
<dbReference type="AlphaFoldDB" id="A0A3S1BNX8"/>
<evidence type="ECO:0000313" key="3">
    <source>
        <dbReference type="Proteomes" id="UP000279446"/>
    </source>
</evidence>
<dbReference type="Proteomes" id="UP000279446">
    <property type="component" value="Unassembled WGS sequence"/>
</dbReference>
<name>A0A3S1BNX8_9BACL</name>
<evidence type="ECO:0000313" key="2">
    <source>
        <dbReference type="EMBL" id="RUT43990.1"/>
    </source>
</evidence>
<proteinExistence type="predicted"/>
<dbReference type="PANTHER" id="PTHR37804:SF1">
    <property type="entry name" value="CDAA REGULATORY PROTEIN CDAR"/>
    <property type="match status" value="1"/>
</dbReference>
<dbReference type="RefSeq" id="WP_127193612.1">
    <property type="nucleotide sequence ID" value="NZ_RZNY01000016.1"/>
</dbReference>